<keyword evidence="3 6" id="KW-0812">Transmembrane</keyword>
<feature type="transmembrane region" description="Helical" evidence="6">
    <location>
        <begin position="90"/>
        <end position="112"/>
    </location>
</feature>
<organism evidence="7 8">
    <name type="scientific">Deinococcus rubellus</name>
    <dbReference type="NCBI Taxonomy" id="1889240"/>
    <lineage>
        <taxon>Bacteria</taxon>
        <taxon>Thermotogati</taxon>
        <taxon>Deinococcota</taxon>
        <taxon>Deinococci</taxon>
        <taxon>Deinococcales</taxon>
        <taxon>Deinococcaceae</taxon>
        <taxon>Deinococcus</taxon>
    </lineage>
</organism>
<feature type="transmembrane region" description="Helical" evidence="6">
    <location>
        <begin position="243"/>
        <end position="268"/>
    </location>
</feature>
<feature type="transmembrane region" description="Helical" evidence="6">
    <location>
        <begin position="32"/>
        <end position="49"/>
    </location>
</feature>
<evidence type="ECO:0000256" key="1">
    <source>
        <dbReference type="ARBA" id="ARBA00004651"/>
    </source>
</evidence>
<feature type="transmembrane region" description="Helical" evidence="6">
    <location>
        <begin position="61"/>
        <end position="78"/>
    </location>
</feature>
<accession>A0ABY5YEH2</accession>
<proteinExistence type="predicted"/>
<gene>
    <name evidence="7" type="ORF">N0D28_12035</name>
</gene>
<evidence type="ECO:0000256" key="6">
    <source>
        <dbReference type="SAM" id="Phobius"/>
    </source>
</evidence>
<dbReference type="InterPro" id="IPR019108">
    <property type="entry name" value="Caa3_assmbl_CtaG-rel"/>
</dbReference>
<evidence type="ECO:0000256" key="5">
    <source>
        <dbReference type="ARBA" id="ARBA00023136"/>
    </source>
</evidence>
<evidence type="ECO:0000313" key="8">
    <source>
        <dbReference type="Proteomes" id="UP001060261"/>
    </source>
</evidence>
<evidence type="ECO:0000313" key="7">
    <source>
        <dbReference type="EMBL" id="UWX63467.1"/>
    </source>
</evidence>
<sequence length="283" mass="30510">MSLPVSSVPGNLDPSQLNPSLAELLALRFDPLVWLPILAVGAWYFVAFARSRRAHPGVWPIWRAVLFGLGLIVTVIVTQSQAITLTLNSMALYMGRLMLLAELVPPLVVLGLPGHFKLSRSSPAGQFLSVLLDPWVALALWFAIIIFWNIPAGFNASVVTNTAGALLPALYLLGGLLVWSVILRPLPSIQGRSLGNRGWFGLLSGLPMMAVAATWLYSPTVLYTPYVSALCLWNLTPLQNQSISGWIMMLAGLPGMALALVQLMGWLIELADSGTQQPPPPAA</sequence>
<evidence type="ECO:0000256" key="3">
    <source>
        <dbReference type="ARBA" id="ARBA00022692"/>
    </source>
</evidence>
<keyword evidence="5 6" id="KW-0472">Membrane</keyword>
<feature type="transmembrane region" description="Helical" evidence="6">
    <location>
        <begin position="198"/>
        <end position="217"/>
    </location>
</feature>
<comment type="subcellular location">
    <subcellularLocation>
        <location evidence="1">Cell membrane</location>
        <topology evidence="1">Multi-pass membrane protein</topology>
    </subcellularLocation>
</comment>
<dbReference type="EMBL" id="CP104213">
    <property type="protein sequence ID" value="UWX63467.1"/>
    <property type="molecule type" value="Genomic_DNA"/>
</dbReference>
<protein>
    <submittedName>
        <fullName evidence="7">Cytochrome c oxidase assembly protein</fullName>
    </submittedName>
</protein>
<keyword evidence="2" id="KW-1003">Cell membrane</keyword>
<evidence type="ECO:0000256" key="4">
    <source>
        <dbReference type="ARBA" id="ARBA00022989"/>
    </source>
</evidence>
<feature type="transmembrane region" description="Helical" evidence="6">
    <location>
        <begin position="168"/>
        <end position="186"/>
    </location>
</feature>
<dbReference type="RefSeq" id="WP_260559753.1">
    <property type="nucleotide sequence ID" value="NZ_BAABEC010000148.1"/>
</dbReference>
<evidence type="ECO:0000256" key="2">
    <source>
        <dbReference type="ARBA" id="ARBA00022475"/>
    </source>
</evidence>
<name>A0ABY5YEH2_9DEIO</name>
<keyword evidence="8" id="KW-1185">Reference proteome</keyword>
<keyword evidence="4 6" id="KW-1133">Transmembrane helix</keyword>
<dbReference type="Proteomes" id="UP001060261">
    <property type="component" value="Chromosome"/>
</dbReference>
<dbReference type="Pfam" id="PF09678">
    <property type="entry name" value="Caa3_CtaG"/>
    <property type="match status" value="1"/>
</dbReference>
<feature type="transmembrane region" description="Helical" evidence="6">
    <location>
        <begin position="124"/>
        <end position="148"/>
    </location>
</feature>
<reference evidence="7" key="1">
    <citation type="submission" date="2022-09" db="EMBL/GenBank/DDBJ databases">
        <title>genome sequence of Deinococcus rubellus.</title>
        <authorList>
            <person name="Srinivasan S."/>
        </authorList>
    </citation>
    <scope>NUCLEOTIDE SEQUENCE</scope>
    <source>
        <strain evidence="7">Ant6</strain>
    </source>
</reference>